<dbReference type="InterPro" id="IPR028082">
    <property type="entry name" value="Peripla_BP_I"/>
</dbReference>
<dbReference type="Pfam" id="PF13377">
    <property type="entry name" value="Peripla_BP_3"/>
    <property type="match status" value="1"/>
</dbReference>
<dbReference type="RefSeq" id="WP_015443670.1">
    <property type="nucleotide sequence ID" value="NC_020520.1"/>
</dbReference>
<keyword evidence="2" id="KW-0238">DNA-binding</keyword>
<keyword evidence="3" id="KW-0804">Transcription</keyword>
<dbReference type="PROSITE" id="PS00356">
    <property type="entry name" value="HTH_LACI_1"/>
    <property type="match status" value="1"/>
</dbReference>
<dbReference type="SUPFAM" id="SSF53822">
    <property type="entry name" value="Periplasmic binding protein-like I"/>
    <property type="match status" value="1"/>
</dbReference>
<keyword evidence="6" id="KW-1185">Reference proteome</keyword>
<reference evidence="5 6" key="1">
    <citation type="journal article" date="2013" name="Int. J. Syst. Evol. Microbiol.">
        <title>Ilumatobacter nonamiense sp. nov. and Ilumatobacter coccineum sp. nov., isolated from seashore sand.</title>
        <authorList>
            <person name="Matsumoto A."/>
            <person name="Kasai H."/>
            <person name="Matsuo Y."/>
            <person name="Shizuri Y."/>
            <person name="Ichikawa N."/>
            <person name="Fujita N."/>
            <person name="Omura S."/>
            <person name="Takahashi Y."/>
        </authorList>
    </citation>
    <scope>NUCLEOTIDE SEQUENCE [LARGE SCALE GENOMIC DNA]</scope>
    <source>
        <strain evidence="6">NBRC 103263 / KCTC 29153 / YM16-304</strain>
    </source>
</reference>
<dbReference type="InterPro" id="IPR046335">
    <property type="entry name" value="LacI/GalR-like_sensor"/>
</dbReference>
<dbReference type="PANTHER" id="PTHR30146">
    <property type="entry name" value="LACI-RELATED TRANSCRIPTIONAL REPRESSOR"/>
    <property type="match status" value="1"/>
</dbReference>
<dbReference type="PROSITE" id="PS50932">
    <property type="entry name" value="HTH_LACI_2"/>
    <property type="match status" value="1"/>
</dbReference>
<dbReference type="Gene3D" id="1.10.260.40">
    <property type="entry name" value="lambda repressor-like DNA-binding domains"/>
    <property type="match status" value="1"/>
</dbReference>
<dbReference type="InterPro" id="IPR010982">
    <property type="entry name" value="Lambda_DNA-bd_dom_sf"/>
</dbReference>
<evidence type="ECO:0000313" key="5">
    <source>
        <dbReference type="EMBL" id="BAN04423.1"/>
    </source>
</evidence>
<dbReference type="SMART" id="SM00354">
    <property type="entry name" value="HTH_LACI"/>
    <property type="match status" value="1"/>
</dbReference>
<gene>
    <name evidence="5" type="ORF">YM304_41090</name>
</gene>
<evidence type="ECO:0000256" key="2">
    <source>
        <dbReference type="ARBA" id="ARBA00023125"/>
    </source>
</evidence>
<dbReference type="CDD" id="cd06267">
    <property type="entry name" value="PBP1_LacI_sugar_binding-like"/>
    <property type="match status" value="1"/>
</dbReference>
<evidence type="ECO:0000256" key="3">
    <source>
        <dbReference type="ARBA" id="ARBA00023163"/>
    </source>
</evidence>
<sequence>MPATAVPPVTLDDVARVSGVSRAAASRALNGRDGVRDDVRQRVQHVAESLGYRPNRAAKTLASGRTSVIGLVMPSDELRVDPYGASLVQAVANAANRHDEGLMLLLAQKEPSRAVADTIRDGLIDGVVVSAIAIGTRWVEELIDAQIPTMLIGAHPDRPDVHRVEVENHDAIVSVVEHLVEQGYERIAHVHGPLHRVDAQERLAGFRAAHDKLGRAIDESLIVAGDYTRTTARRVGAELLEHRPDAIVAANDETAIGIMTAVERAGLSMPDDVAVTGFDGTAALDVLDPTLTTLRQPFDEMCELAVASLVSILAGDDVPTLQVVHPTLQVAASSLRIGGSPP</sequence>
<protein>
    <submittedName>
        <fullName evidence="5">Putative LacI family transcriptional regulator</fullName>
    </submittedName>
</protein>
<dbReference type="InterPro" id="IPR000843">
    <property type="entry name" value="HTH_LacI"/>
</dbReference>
<dbReference type="AlphaFoldDB" id="A0A6C7EDN2"/>
<dbReference type="Pfam" id="PF00356">
    <property type="entry name" value="LacI"/>
    <property type="match status" value="1"/>
</dbReference>
<keyword evidence="1" id="KW-0805">Transcription regulation</keyword>
<evidence type="ECO:0000256" key="1">
    <source>
        <dbReference type="ARBA" id="ARBA00023015"/>
    </source>
</evidence>
<accession>A0A6C7EDN2</accession>
<proteinExistence type="predicted"/>
<dbReference type="EMBL" id="AP012057">
    <property type="protein sequence ID" value="BAN04423.1"/>
    <property type="molecule type" value="Genomic_DNA"/>
</dbReference>
<dbReference type="OrthoDB" id="4268837at2"/>
<feature type="domain" description="HTH lacI-type" evidence="4">
    <location>
        <begin position="9"/>
        <end position="63"/>
    </location>
</feature>
<dbReference type="PANTHER" id="PTHR30146:SF109">
    <property type="entry name" value="HTH-TYPE TRANSCRIPTIONAL REGULATOR GALS"/>
    <property type="match status" value="1"/>
</dbReference>
<dbReference type="SUPFAM" id="SSF47413">
    <property type="entry name" value="lambda repressor-like DNA-binding domains"/>
    <property type="match status" value="1"/>
</dbReference>
<dbReference type="Proteomes" id="UP000011863">
    <property type="component" value="Chromosome"/>
</dbReference>
<dbReference type="CDD" id="cd01392">
    <property type="entry name" value="HTH_LacI"/>
    <property type="match status" value="1"/>
</dbReference>
<evidence type="ECO:0000259" key="4">
    <source>
        <dbReference type="PROSITE" id="PS50932"/>
    </source>
</evidence>
<dbReference type="KEGG" id="aym:YM304_41090"/>
<dbReference type="Gene3D" id="3.40.50.2300">
    <property type="match status" value="2"/>
</dbReference>
<dbReference type="GO" id="GO:0003700">
    <property type="term" value="F:DNA-binding transcription factor activity"/>
    <property type="evidence" value="ECO:0007669"/>
    <property type="project" value="TreeGrafter"/>
</dbReference>
<organism evidence="5 6">
    <name type="scientific">Ilumatobacter coccineus (strain NBRC 103263 / KCTC 29153 / YM16-304)</name>
    <dbReference type="NCBI Taxonomy" id="1313172"/>
    <lineage>
        <taxon>Bacteria</taxon>
        <taxon>Bacillati</taxon>
        <taxon>Actinomycetota</taxon>
        <taxon>Acidimicrobiia</taxon>
        <taxon>Acidimicrobiales</taxon>
        <taxon>Ilumatobacteraceae</taxon>
        <taxon>Ilumatobacter</taxon>
    </lineage>
</organism>
<dbReference type="GO" id="GO:0000976">
    <property type="term" value="F:transcription cis-regulatory region binding"/>
    <property type="evidence" value="ECO:0007669"/>
    <property type="project" value="TreeGrafter"/>
</dbReference>
<name>A0A6C7EDN2_ILUCY</name>
<evidence type="ECO:0000313" key="6">
    <source>
        <dbReference type="Proteomes" id="UP000011863"/>
    </source>
</evidence>